<keyword evidence="4" id="KW-1185">Reference proteome</keyword>
<feature type="region of interest" description="Disordered" evidence="1">
    <location>
        <begin position="1"/>
        <end position="26"/>
    </location>
</feature>
<evidence type="ECO:0000256" key="1">
    <source>
        <dbReference type="SAM" id="MobiDB-lite"/>
    </source>
</evidence>
<gene>
    <name evidence="3" type="ORF">AJ80_03046</name>
</gene>
<keyword evidence="2" id="KW-0472">Membrane</keyword>
<dbReference type="Proteomes" id="UP000224634">
    <property type="component" value="Unassembled WGS sequence"/>
</dbReference>
<keyword evidence="2" id="KW-1133">Transmembrane helix</keyword>
<feature type="region of interest" description="Disordered" evidence="1">
    <location>
        <begin position="217"/>
        <end position="244"/>
    </location>
</feature>
<feature type="transmembrane region" description="Helical" evidence="2">
    <location>
        <begin position="253"/>
        <end position="278"/>
    </location>
</feature>
<dbReference type="AlphaFoldDB" id="A0A2B7YKS0"/>
<evidence type="ECO:0000313" key="4">
    <source>
        <dbReference type="Proteomes" id="UP000224634"/>
    </source>
</evidence>
<feature type="compositionally biased region" description="Polar residues" evidence="1">
    <location>
        <begin position="217"/>
        <end position="231"/>
    </location>
</feature>
<evidence type="ECO:0000313" key="3">
    <source>
        <dbReference type="EMBL" id="PGH21613.1"/>
    </source>
</evidence>
<dbReference type="EMBL" id="PDNA01000032">
    <property type="protein sequence ID" value="PGH21613.1"/>
    <property type="molecule type" value="Genomic_DNA"/>
</dbReference>
<evidence type="ECO:0000256" key="2">
    <source>
        <dbReference type="SAM" id="Phobius"/>
    </source>
</evidence>
<dbReference type="OrthoDB" id="3563303at2759"/>
<feature type="transmembrane region" description="Helical" evidence="2">
    <location>
        <begin position="94"/>
        <end position="114"/>
    </location>
</feature>
<protein>
    <submittedName>
        <fullName evidence="3">Uncharacterized protein</fullName>
    </submittedName>
</protein>
<comment type="caution">
    <text evidence="3">The sequence shown here is derived from an EMBL/GenBank/DDBJ whole genome shotgun (WGS) entry which is preliminary data.</text>
</comment>
<keyword evidence="2" id="KW-0812">Transmembrane</keyword>
<sequence>MEYQHLTPADNLNPYSSNPPSGEKLPRWVSQEYNHNNGQHSTEIHYGGNPDEYQRVEPTQSPRYATEKSTDTLKDQIPRQYEVFGRPSSGCMFIIHWLCMILTVAATVLFGIWAPLSYSATKEGNQNNDAQQSYMAERASSANDIASSALSLQRRMVSEQARALVTMQAQLEAMGQVALLQACAMYTGVSECSSFIASLPISSLFAQITDPGIPSTITDDNDFYTTSSARPTQPPMDGDSSSGGASGGAHLPLAGILGIVFGGIIVVGISIGVAVWRLQQRGRRLPSK</sequence>
<reference evidence="3 4" key="1">
    <citation type="submission" date="2017-10" db="EMBL/GenBank/DDBJ databases">
        <title>Comparative genomics in systemic dimorphic fungi from Ajellomycetaceae.</title>
        <authorList>
            <person name="Munoz J.F."/>
            <person name="Mcewen J.G."/>
            <person name="Clay O.K."/>
            <person name="Cuomo C.A."/>
        </authorList>
    </citation>
    <scope>NUCLEOTIDE SEQUENCE [LARGE SCALE GENOMIC DNA]</scope>
    <source>
        <strain evidence="3 4">UAMH7299</strain>
    </source>
</reference>
<proteinExistence type="predicted"/>
<organism evidence="3 4">
    <name type="scientific">Polytolypa hystricis (strain UAMH7299)</name>
    <dbReference type="NCBI Taxonomy" id="1447883"/>
    <lineage>
        <taxon>Eukaryota</taxon>
        <taxon>Fungi</taxon>
        <taxon>Dikarya</taxon>
        <taxon>Ascomycota</taxon>
        <taxon>Pezizomycotina</taxon>
        <taxon>Eurotiomycetes</taxon>
        <taxon>Eurotiomycetidae</taxon>
        <taxon>Onygenales</taxon>
        <taxon>Onygenales incertae sedis</taxon>
        <taxon>Polytolypa</taxon>
    </lineage>
</organism>
<name>A0A2B7YKS0_POLH7</name>
<accession>A0A2B7YKS0</accession>